<protein>
    <submittedName>
        <fullName evidence="11">Uncharacterized protein</fullName>
    </submittedName>
</protein>
<dbReference type="EMBL" id="HBUF01585435">
    <property type="protein sequence ID" value="CAG6771625.1"/>
    <property type="molecule type" value="Transcribed_RNA"/>
</dbReference>
<accession>A0A8D8X4L1</accession>
<dbReference type="EMBL" id="HBUF01264171">
    <property type="protein sequence ID" value="CAG6683728.1"/>
    <property type="molecule type" value="Transcribed_RNA"/>
</dbReference>
<dbReference type="GO" id="GO:0005549">
    <property type="term" value="F:odorant binding"/>
    <property type="evidence" value="ECO:0007669"/>
    <property type="project" value="InterPro"/>
</dbReference>
<keyword evidence="2" id="KW-1003">Cell membrane</keyword>
<dbReference type="InterPro" id="IPR004117">
    <property type="entry name" value="7tm6_olfct_rcpt"/>
</dbReference>
<proteinExistence type="predicted"/>
<keyword evidence="4 10" id="KW-0812">Transmembrane</keyword>
<keyword evidence="6 10" id="KW-1133">Transmembrane helix</keyword>
<name>A0A8D8X4L1_9HEMI</name>
<feature type="transmembrane region" description="Helical" evidence="10">
    <location>
        <begin position="20"/>
        <end position="42"/>
    </location>
</feature>
<dbReference type="AlphaFoldDB" id="A0A8D8X4L1"/>
<dbReference type="GO" id="GO:0004984">
    <property type="term" value="F:olfactory receptor activity"/>
    <property type="evidence" value="ECO:0007669"/>
    <property type="project" value="InterPro"/>
</dbReference>
<keyword evidence="8" id="KW-0675">Receptor</keyword>
<comment type="subcellular location">
    <subcellularLocation>
        <location evidence="1">Cell membrane</location>
        <topology evidence="1">Multi-pass membrane protein</topology>
    </subcellularLocation>
</comment>
<evidence type="ECO:0000256" key="3">
    <source>
        <dbReference type="ARBA" id="ARBA00022606"/>
    </source>
</evidence>
<keyword evidence="3" id="KW-0716">Sensory transduction</keyword>
<dbReference type="PANTHER" id="PTHR21137:SF35">
    <property type="entry name" value="ODORANT RECEPTOR 19A-RELATED"/>
    <property type="match status" value="1"/>
</dbReference>
<evidence type="ECO:0000256" key="8">
    <source>
        <dbReference type="ARBA" id="ARBA00023170"/>
    </source>
</evidence>
<evidence type="ECO:0000256" key="1">
    <source>
        <dbReference type="ARBA" id="ARBA00004651"/>
    </source>
</evidence>
<reference evidence="11" key="1">
    <citation type="submission" date="2021-05" db="EMBL/GenBank/DDBJ databases">
        <authorList>
            <person name="Alioto T."/>
            <person name="Alioto T."/>
            <person name="Gomez Garrido J."/>
        </authorList>
    </citation>
    <scope>NUCLEOTIDE SEQUENCE</scope>
</reference>
<dbReference type="PANTHER" id="PTHR21137">
    <property type="entry name" value="ODORANT RECEPTOR"/>
    <property type="match status" value="1"/>
</dbReference>
<evidence type="ECO:0000313" key="11">
    <source>
        <dbReference type="EMBL" id="CAG6683728.1"/>
    </source>
</evidence>
<dbReference type="EMBL" id="HBUF01585434">
    <property type="protein sequence ID" value="CAG6771624.1"/>
    <property type="molecule type" value="Transcribed_RNA"/>
</dbReference>
<dbReference type="GO" id="GO:0007165">
    <property type="term" value="P:signal transduction"/>
    <property type="evidence" value="ECO:0007669"/>
    <property type="project" value="UniProtKB-KW"/>
</dbReference>
<dbReference type="Pfam" id="PF02949">
    <property type="entry name" value="7tm_6"/>
    <property type="match status" value="1"/>
</dbReference>
<evidence type="ECO:0000256" key="2">
    <source>
        <dbReference type="ARBA" id="ARBA00022475"/>
    </source>
</evidence>
<dbReference type="GO" id="GO:0005886">
    <property type="term" value="C:plasma membrane"/>
    <property type="evidence" value="ECO:0007669"/>
    <property type="project" value="UniProtKB-SubCell"/>
</dbReference>
<keyword evidence="7 10" id="KW-0472">Membrane</keyword>
<keyword evidence="9" id="KW-0807">Transducer</keyword>
<keyword evidence="5" id="KW-0552">Olfaction</keyword>
<sequence length="149" mass="17253">MTISLSKVTFSFQVTENISHMVIAVIISNMVLNSLCLSQLVVTSTHMSPFRYFEFAAEFASLLLEFFIVCNSSEMLDDCSIMVVNAIKYSNWHKCSSRTRRDVCVMLRRAQRPNHAKFHQGALVISRQLFMKVLKTVYSFVNFMRFMRS</sequence>
<evidence type="ECO:0000256" key="4">
    <source>
        <dbReference type="ARBA" id="ARBA00022692"/>
    </source>
</evidence>
<dbReference type="EMBL" id="HBUF01585436">
    <property type="protein sequence ID" value="CAG6771626.1"/>
    <property type="molecule type" value="Transcribed_RNA"/>
</dbReference>
<organism evidence="11">
    <name type="scientific">Cacopsylla melanoneura</name>
    <dbReference type="NCBI Taxonomy" id="428564"/>
    <lineage>
        <taxon>Eukaryota</taxon>
        <taxon>Metazoa</taxon>
        <taxon>Ecdysozoa</taxon>
        <taxon>Arthropoda</taxon>
        <taxon>Hexapoda</taxon>
        <taxon>Insecta</taxon>
        <taxon>Pterygota</taxon>
        <taxon>Neoptera</taxon>
        <taxon>Paraneoptera</taxon>
        <taxon>Hemiptera</taxon>
        <taxon>Sternorrhyncha</taxon>
        <taxon>Psylloidea</taxon>
        <taxon>Psyllidae</taxon>
        <taxon>Psyllinae</taxon>
        <taxon>Cacopsylla</taxon>
    </lineage>
</organism>
<evidence type="ECO:0000256" key="5">
    <source>
        <dbReference type="ARBA" id="ARBA00022725"/>
    </source>
</evidence>
<evidence type="ECO:0000256" key="9">
    <source>
        <dbReference type="ARBA" id="ARBA00023224"/>
    </source>
</evidence>
<evidence type="ECO:0000256" key="6">
    <source>
        <dbReference type="ARBA" id="ARBA00022989"/>
    </source>
</evidence>
<evidence type="ECO:0000256" key="10">
    <source>
        <dbReference type="SAM" id="Phobius"/>
    </source>
</evidence>
<dbReference type="EMBL" id="HBUF01264170">
    <property type="protein sequence ID" value="CAG6683727.1"/>
    <property type="molecule type" value="Transcribed_RNA"/>
</dbReference>
<dbReference type="EMBL" id="HBUF01264172">
    <property type="protein sequence ID" value="CAG6683729.1"/>
    <property type="molecule type" value="Transcribed_RNA"/>
</dbReference>
<evidence type="ECO:0000256" key="7">
    <source>
        <dbReference type="ARBA" id="ARBA00023136"/>
    </source>
</evidence>